<reference evidence="1 2" key="2">
    <citation type="journal article" date="2013" name="Genome Announc.">
        <title>Genome Sequence of Growth-Improving Paenibacillus mucilaginosus Strain KNP414.</title>
        <authorList>
            <person name="Lu J.J."/>
            <person name="Wang J.F."/>
            <person name="Hu X.F."/>
        </authorList>
    </citation>
    <scope>NUCLEOTIDE SEQUENCE [LARGE SCALE GENOMIC DNA]</scope>
    <source>
        <strain evidence="1 2">KNP414</strain>
    </source>
</reference>
<dbReference type="KEGG" id="pms:KNP414_07303"/>
<name>F8FP34_PAEMK</name>
<dbReference type="HOGENOM" id="CLU_3082661_0_0_9"/>
<reference evidence="2" key="1">
    <citation type="submission" date="2011-06" db="EMBL/GenBank/DDBJ databases">
        <title>Complete genome sequence of Paenibacillus mucilaginosus KNP414.</title>
        <authorList>
            <person name="Wang J."/>
            <person name="Hu S."/>
            <person name="Hu X."/>
            <person name="Zhang B."/>
            <person name="Dong D."/>
            <person name="Zhang S."/>
            <person name="Zhao K."/>
            <person name="Wu D."/>
        </authorList>
    </citation>
    <scope>NUCLEOTIDE SEQUENCE [LARGE SCALE GENOMIC DNA]</scope>
    <source>
        <strain evidence="2">KNP414</strain>
    </source>
</reference>
<accession>F8FP34</accession>
<organism evidence="1 2">
    <name type="scientific">Paenibacillus mucilaginosus (strain KNP414)</name>
    <dbReference type="NCBI Taxonomy" id="1036673"/>
    <lineage>
        <taxon>Bacteria</taxon>
        <taxon>Bacillati</taxon>
        <taxon>Bacillota</taxon>
        <taxon>Bacilli</taxon>
        <taxon>Bacillales</taxon>
        <taxon>Paenibacillaceae</taxon>
        <taxon>Paenibacillus</taxon>
    </lineage>
</organism>
<evidence type="ECO:0000313" key="1">
    <source>
        <dbReference type="EMBL" id="AEI45813.1"/>
    </source>
</evidence>
<dbReference type="AlphaFoldDB" id="F8FP34"/>
<protein>
    <submittedName>
        <fullName evidence="1">Uncharacterized protein</fullName>
    </submittedName>
</protein>
<evidence type="ECO:0000313" key="2">
    <source>
        <dbReference type="Proteomes" id="UP000006620"/>
    </source>
</evidence>
<proteinExistence type="predicted"/>
<sequence length="52" mass="5984">MLQLQLVTRIITGRRMPDYHECSREHHLTAIEAAPNCLLFHHTACTSPAQRD</sequence>
<dbReference type="EMBL" id="CP002869">
    <property type="protein sequence ID" value="AEI45813.1"/>
    <property type="molecule type" value="Genomic_DNA"/>
</dbReference>
<dbReference type="PATRIC" id="fig|1036673.3.peg.6816"/>
<dbReference type="Proteomes" id="UP000006620">
    <property type="component" value="Chromosome"/>
</dbReference>
<gene>
    <name evidence="1" type="ordered locus">KNP414_07303</name>
</gene>